<protein>
    <submittedName>
        <fullName evidence="1">Uncharacterized protein</fullName>
    </submittedName>
</protein>
<sequence>MSDSNRASSSREDSQRSDFATAVVLSTLRNDENLNPAPLIPVISSSAVADANLIPKTAEEYEYLRCPKLKGKTTMVQIRQELGIPGSPDPIQGPVNDYKWKSLSASRNSHDFIDELDKDPNLDLNDDSVSSMVKICQALEQSKIWADCSPIRPAAAFVPVLLSRWRRNRRDRRKA</sequence>
<accession>A0A7C8R8R6</accession>
<proteinExistence type="predicted"/>
<organism evidence="1 2">
    <name type="scientific">Orbilia oligospora</name>
    <name type="common">Nematode-trapping fungus</name>
    <name type="synonym">Arthrobotrys oligospora</name>
    <dbReference type="NCBI Taxonomy" id="2813651"/>
    <lineage>
        <taxon>Eukaryota</taxon>
        <taxon>Fungi</taxon>
        <taxon>Dikarya</taxon>
        <taxon>Ascomycota</taxon>
        <taxon>Pezizomycotina</taxon>
        <taxon>Orbiliomycetes</taxon>
        <taxon>Orbiliales</taxon>
        <taxon>Orbiliaceae</taxon>
        <taxon>Orbilia</taxon>
    </lineage>
</organism>
<evidence type="ECO:0000313" key="1">
    <source>
        <dbReference type="EMBL" id="KAF3279817.1"/>
    </source>
</evidence>
<dbReference type="Proteomes" id="UP000474640">
    <property type="component" value="Unassembled WGS sequence"/>
</dbReference>
<gene>
    <name evidence="1" type="ORF">TWF970_003844</name>
</gene>
<comment type="caution">
    <text evidence="1">The sequence shown here is derived from an EMBL/GenBank/DDBJ whole genome shotgun (WGS) entry which is preliminary data.</text>
</comment>
<name>A0A7C8R8R6_ORBOL</name>
<dbReference type="OrthoDB" id="5384434at2759"/>
<reference evidence="1 2" key="1">
    <citation type="submission" date="2020-01" db="EMBL/GenBank/DDBJ databases">
        <authorList>
            <person name="Palmer J.M."/>
        </authorList>
    </citation>
    <scope>NUCLEOTIDE SEQUENCE [LARGE SCALE GENOMIC DNA]</scope>
    <source>
        <strain evidence="1 2">TWF970</strain>
    </source>
</reference>
<evidence type="ECO:0000313" key="2">
    <source>
        <dbReference type="Proteomes" id="UP000474640"/>
    </source>
</evidence>
<dbReference type="AlphaFoldDB" id="A0A7C8R8R6"/>
<dbReference type="EMBL" id="JAABOJ010000020">
    <property type="protein sequence ID" value="KAF3279817.1"/>
    <property type="molecule type" value="Genomic_DNA"/>
</dbReference>